<dbReference type="PROSITE" id="PS51063">
    <property type="entry name" value="HTH_CRP_2"/>
    <property type="match status" value="1"/>
</dbReference>
<dbReference type="Pfam" id="PF00027">
    <property type="entry name" value="cNMP_binding"/>
    <property type="match status" value="1"/>
</dbReference>
<keyword evidence="1" id="KW-0805">Transcription regulation</keyword>
<dbReference type="InterPro" id="IPR012318">
    <property type="entry name" value="HTH_CRP"/>
</dbReference>
<feature type="domain" description="Cyclic nucleotide-binding" evidence="4">
    <location>
        <begin position="9"/>
        <end position="100"/>
    </location>
</feature>
<evidence type="ECO:0000256" key="3">
    <source>
        <dbReference type="ARBA" id="ARBA00023163"/>
    </source>
</evidence>
<sequence>MYPIHRWQAFASLTDKEQEALVTLAEVEETRGPGEIIRMEGDVASGFYLHLRGWVTSSILLRSGARLIQKVHLPGDLLGTPSMVLPRAADTLTAITAATVAFVPFQRLGVIYSHLPRLGALITFAAQVERLALMDALVVAGRASAKEQLARLLLDLHARLTPLGAAEDNAFDLPLTQEAIGDLTGLTAIHVNRKLRELREEGLIAFQRGRMQILDLAALRALAPIEPRLLQFEPAWLPPPE</sequence>
<dbReference type="PROSITE" id="PS50042">
    <property type="entry name" value="CNMP_BINDING_3"/>
    <property type="match status" value="1"/>
</dbReference>
<dbReference type="Pfam" id="PF13545">
    <property type="entry name" value="HTH_Crp_2"/>
    <property type="match status" value="1"/>
</dbReference>
<dbReference type="SUPFAM" id="SSF51206">
    <property type="entry name" value="cAMP-binding domain-like"/>
    <property type="match status" value="1"/>
</dbReference>
<evidence type="ECO:0000313" key="6">
    <source>
        <dbReference type="EMBL" id="MDT8760879.1"/>
    </source>
</evidence>
<gene>
    <name evidence="6" type="ORF">MZO42_19440</name>
</gene>
<dbReference type="SUPFAM" id="SSF46785">
    <property type="entry name" value="Winged helix' DNA-binding domain"/>
    <property type="match status" value="1"/>
</dbReference>
<evidence type="ECO:0000259" key="4">
    <source>
        <dbReference type="PROSITE" id="PS50042"/>
    </source>
</evidence>
<dbReference type="InterPro" id="IPR036388">
    <property type="entry name" value="WH-like_DNA-bd_sf"/>
</dbReference>
<reference evidence="6" key="1">
    <citation type="submission" date="2022-04" db="EMBL/GenBank/DDBJ databases">
        <title>Tomato heritable bacteria conferring resistance against bacterial wilt.</title>
        <authorList>
            <person name="Yin J."/>
        </authorList>
    </citation>
    <scope>NUCLEOTIDE SEQUENCE</scope>
    <source>
        <strain evidence="6">Cra20</strain>
    </source>
</reference>
<keyword evidence="3" id="KW-0804">Transcription</keyword>
<dbReference type="InterPro" id="IPR036390">
    <property type="entry name" value="WH_DNA-bd_sf"/>
</dbReference>
<dbReference type="InterPro" id="IPR014710">
    <property type="entry name" value="RmlC-like_jellyroll"/>
</dbReference>
<evidence type="ECO:0000256" key="2">
    <source>
        <dbReference type="ARBA" id="ARBA00023125"/>
    </source>
</evidence>
<dbReference type="InterPro" id="IPR018490">
    <property type="entry name" value="cNMP-bd_dom_sf"/>
</dbReference>
<accession>A0ABU3N8Q3</accession>
<organism evidence="6">
    <name type="scientific">Sphingomonas psychrotolerans</name>
    <dbReference type="NCBI Taxonomy" id="1327635"/>
    <lineage>
        <taxon>Bacteria</taxon>
        <taxon>Pseudomonadati</taxon>
        <taxon>Pseudomonadota</taxon>
        <taxon>Alphaproteobacteria</taxon>
        <taxon>Sphingomonadales</taxon>
        <taxon>Sphingomonadaceae</taxon>
        <taxon>Sphingomonas</taxon>
    </lineage>
</organism>
<evidence type="ECO:0000259" key="5">
    <source>
        <dbReference type="PROSITE" id="PS51063"/>
    </source>
</evidence>
<keyword evidence="2" id="KW-0238">DNA-binding</keyword>
<dbReference type="SMART" id="SM00419">
    <property type="entry name" value="HTH_CRP"/>
    <property type="match status" value="1"/>
</dbReference>
<protein>
    <submittedName>
        <fullName evidence="6">Crp/Fnr family transcriptional regulator</fullName>
    </submittedName>
</protein>
<proteinExistence type="predicted"/>
<feature type="domain" description="HTH crp-type" evidence="5">
    <location>
        <begin position="143"/>
        <end position="217"/>
    </location>
</feature>
<dbReference type="Gene3D" id="2.60.120.10">
    <property type="entry name" value="Jelly Rolls"/>
    <property type="match status" value="1"/>
</dbReference>
<comment type="caution">
    <text evidence="6">The sequence shown here is derived from an EMBL/GenBank/DDBJ whole genome shotgun (WGS) entry which is preliminary data.</text>
</comment>
<dbReference type="Gene3D" id="1.10.10.10">
    <property type="entry name" value="Winged helix-like DNA-binding domain superfamily/Winged helix DNA-binding domain"/>
    <property type="match status" value="1"/>
</dbReference>
<dbReference type="CDD" id="cd00038">
    <property type="entry name" value="CAP_ED"/>
    <property type="match status" value="1"/>
</dbReference>
<dbReference type="InterPro" id="IPR000595">
    <property type="entry name" value="cNMP-bd_dom"/>
</dbReference>
<dbReference type="EMBL" id="JALMLT010000006">
    <property type="protein sequence ID" value="MDT8760879.1"/>
    <property type="molecule type" value="Genomic_DNA"/>
</dbReference>
<evidence type="ECO:0000256" key="1">
    <source>
        <dbReference type="ARBA" id="ARBA00023015"/>
    </source>
</evidence>
<dbReference type="SMART" id="SM00100">
    <property type="entry name" value="cNMP"/>
    <property type="match status" value="1"/>
</dbReference>
<name>A0ABU3N8Q3_9SPHN</name>